<comment type="caution">
    <text evidence="2">The sequence shown here is derived from an EMBL/GenBank/DDBJ whole genome shotgun (WGS) entry which is preliminary data.</text>
</comment>
<dbReference type="RefSeq" id="WP_167637164.1">
    <property type="nucleotide sequence ID" value="NZ_JAATOP010000003.1"/>
</dbReference>
<dbReference type="Proteomes" id="UP000709466">
    <property type="component" value="Unassembled WGS sequence"/>
</dbReference>
<name>A0ABX0VWN7_9RHOB</name>
<feature type="transmembrane region" description="Helical" evidence="1">
    <location>
        <begin position="104"/>
        <end position="127"/>
    </location>
</feature>
<reference evidence="2 3" key="1">
    <citation type="submission" date="2020-03" db="EMBL/GenBank/DDBJ databases">
        <title>Bacterial isolates of synthetic phycosphere.</title>
        <authorList>
            <person name="Fu H."/>
            <person name="Moran M.A."/>
        </authorList>
    </citation>
    <scope>NUCLEOTIDE SEQUENCE [LARGE SCALE GENOMIC DNA]</scope>
    <source>
        <strain evidence="2 3">HF1</strain>
    </source>
</reference>
<feature type="transmembrane region" description="Helical" evidence="1">
    <location>
        <begin position="228"/>
        <end position="255"/>
    </location>
</feature>
<keyword evidence="1" id="KW-0472">Membrane</keyword>
<gene>
    <name evidence="2" type="ORF">HCZ30_05355</name>
</gene>
<keyword evidence="3" id="KW-1185">Reference proteome</keyword>
<feature type="transmembrane region" description="Helical" evidence="1">
    <location>
        <begin position="133"/>
        <end position="154"/>
    </location>
</feature>
<organism evidence="2 3">
    <name type="scientific">Marivivens donghaensis</name>
    <dbReference type="NCBI Taxonomy" id="1699413"/>
    <lineage>
        <taxon>Bacteria</taxon>
        <taxon>Pseudomonadati</taxon>
        <taxon>Pseudomonadota</taxon>
        <taxon>Alphaproteobacteria</taxon>
        <taxon>Rhodobacterales</taxon>
        <taxon>Paracoccaceae</taxon>
        <taxon>Marivivens group</taxon>
        <taxon>Marivivens</taxon>
    </lineage>
</organism>
<accession>A0ABX0VWN7</accession>
<evidence type="ECO:0000313" key="3">
    <source>
        <dbReference type="Proteomes" id="UP000709466"/>
    </source>
</evidence>
<feature type="transmembrane region" description="Helical" evidence="1">
    <location>
        <begin position="39"/>
        <end position="64"/>
    </location>
</feature>
<protein>
    <submittedName>
        <fullName evidence="2">Uncharacterized protein</fullName>
    </submittedName>
</protein>
<proteinExistence type="predicted"/>
<keyword evidence="1" id="KW-1133">Transmembrane helix</keyword>
<dbReference type="EMBL" id="JAATOP010000003">
    <property type="protein sequence ID" value="NIY71860.1"/>
    <property type="molecule type" value="Genomic_DNA"/>
</dbReference>
<keyword evidence="1" id="KW-0812">Transmembrane</keyword>
<sequence>MLLTAFAIALAAALWSATKGGWAGLQPQFPAPRYLATGVLGFAVLIYIFGALVAGPLVFCFYLYELGTVTARRAMGQNAEFRVIPVFGEKPAVIGQEVRAHTAYALLIGPFFLILGSISSSLLSMWVTPYSIHLANFLALLSIIAPMYGLMRLLPFDKLGGDVILDTVSNAIWPILGLFLTGLASAIVMVGAIGLKSLGLGFLALYGVKTAVYGPSIPPDPTRLTKPAGWLMFVCYLATIGVLGVLGSPLLMAMLRPF</sequence>
<evidence type="ECO:0000256" key="1">
    <source>
        <dbReference type="SAM" id="Phobius"/>
    </source>
</evidence>
<evidence type="ECO:0000313" key="2">
    <source>
        <dbReference type="EMBL" id="NIY71860.1"/>
    </source>
</evidence>
<feature type="transmembrane region" description="Helical" evidence="1">
    <location>
        <begin position="175"/>
        <end position="208"/>
    </location>
</feature>